<dbReference type="Pfam" id="PF00224">
    <property type="entry name" value="PK"/>
    <property type="match status" value="1"/>
</dbReference>
<dbReference type="PROSITE" id="PS00110">
    <property type="entry name" value="PYRUVATE_KINASE"/>
    <property type="match status" value="1"/>
</dbReference>
<evidence type="ECO:0000256" key="8">
    <source>
        <dbReference type="ARBA" id="ARBA00022840"/>
    </source>
</evidence>
<dbReference type="Gene3D" id="3.40.1380.20">
    <property type="entry name" value="Pyruvate kinase, C-terminal domain"/>
    <property type="match status" value="1"/>
</dbReference>
<evidence type="ECO:0000256" key="9">
    <source>
        <dbReference type="ARBA" id="ARBA00022842"/>
    </source>
</evidence>
<evidence type="ECO:0000256" key="10">
    <source>
        <dbReference type="ARBA" id="ARBA00023152"/>
    </source>
</evidence>
<evidence type="ECO:0000256" key="11">
    <source>
        <dbReference type="ARBA" id="ARBA00023317"/>
    </source>
</evidence>
<organism evidence="14">
    <name type="scientific">marine metagenome</name>
    <dbReference type="NCBI Taxonomy" id="408172"/>
    <lineage>
        <taxon>unclassified sequences</taxon>
        <taxon>metagenomes</taxon>
        <taxon>ecological metagenomes</taxon>
    </lineage>
</organism>
<keyword evidence="10" id="KW-0324">Glycolysis</keyword>
<gene>
    <name evidence="14" type="ORF">METZ01_LOCUS95113</name>
</gene>
<keyword evidence="11" id="KW-0670">Pyruvate</keyword>
<evidence type="ECO:0000256" key="4">
    <source>
        <dbReference type="ARBA" id="ARBA00022679"/>
    </source>
</evidence>
<accession>A0A381VPM9</accession>
<dbReference type="NCBIfam" id="NF004978">
    <property type="entry name" value="PRK06354.1"/>
    <property type="match status" value="1"/>
</dbReference>
<comment type="similarity">
    <text evidence="2">Belongs to the pyruvate kinase family.</text>
</comment>
<evidence type="ECO:0000259" key="13">
    <source>
        <dbReference type="Pfam" id="PF02887"/>
    </source>
</evidence>
<dbReference type="SUPFAM" id="SSF51621">
    <property type="entry name" value="Phosphoenolpyruvate/pyruvate domain"/>
    <property type="match status" value="1"/>
</dbReference>
<dbReference type="GO" id="GO:0005524">
    <property type="term" value="F:ATP binding"/>
    <property type="evidence" value="ECO:0007669"/>
    <property type="project" value="UniProtKB-KW"/>
</dbReference>
<dbReference type="InterPro" id="IPR015795">
    <property type="entry name" value="Pyrv_Knase_C"/>
</dbReference>
<dbReference type="GO" id="GO:0030955">
    <property type="term" value="F:potassium ion binding"/>
    <property type="evidence" value="ECO:0007669"/>
    <property type="project" value="InterPro"/>
</dbReference>
<dbReference type="SUPFAM" id="SSF52935">
    <property type="entry name" value="PK C-terminal domain-like"/>
    <property type="match status" value="1"/>
</dbReference>
<evidence type="ECO:0000256" key="7">
    <source>
        <dbReference type="ARBA" id="ARBA00022777"/>
    </source>
</evidence>
<dbReference type="InterPro" id="IPR001697">
    <property type="entry name" value="Pyr_Knase"/>
</dbReference>
<dbReference type="EMBL" id="UINC01009421">
    <property type="protein sequence ID" value="SVA42259.1"/>
    <property type="molecule type" value="Genomic_DNA"/>
</dbReference>
<dbReference type="Gene3D" id="3.20.20.60">
    <property type="entry name" value="Phosphoenolpyruvate-binding domains"/>
    <property type="match status" value="1"/>
</dbReference>
<name>A0A381VPM9_9ZZZZ</name>
<dbReference type="GO" id="GO:0004743">
    <property type="term" value="F:pyruvate kinase activity"/>
    <property type="evidence" value="ECO:0007669"/>
    <property type="project" value="UniProtKB-EC"/>
</dbReference>
<proteinExistence type="inferred from homology"/>
<dbReference type="InterPro" id="IPR040442">
    <property type="entry name" value="Pyrv_kinase-like_dom_sf"/>
</dbReference>
<evidence type="ECO:0000256" key="1">
    <source>
        <dbReference type="ARBA" id="ARBA00004997"/>
    </source>
</evidence>
<comment type="pathway">
    <text evidence="1">Carbohydrate degradation; glycolysis; pyruvate from D-glyceraldehyde 3-phosphate: step 5/5.</text>
</comment>
<dbReference type="Gene3D" id="2.40.33.10">
    <property type="entry name" value="PK beta-barrel domain-like"/>
    <property type="match status" value="1"/>
</dbReference>
<feature type="domain" description="Pyruvate kinase C-terminal" evidence="13">
    <location>
        <begin position="352"/>
        <end position="464"/>
    </location>
</feature>
<dbReference type="UniPathway" id="UPA00109">
    <property type="reaction ID" value="UER00188"/>
</dbReference>
<dbReference type="PANTHER" id="PTHR11817">
    <property type="entry name" value="PYRUVATE KINASE"/>
    <property type="match status" value="1"/>
</dbReference>
<reference evidence="14" key="1">
    <citation type="submission" date="2018-05" db="EMBL/GenBank/DDBJ databases">
        <authorList>
            <person name="Lanie J.A."/>
            <person name="Ng W.-L."/>
            <person name="Kazmierczak K.M."/>
            <person name="Andrzejewski T.M."/>
            <person name="Davidsen T.M."/>
            <person name="Wayne K.J."/>
            <person name="Tettelin H."/>
            <person name="Glass J.I."/>
            <person name="Rusch D."/>
            <person name="Podicherti R."/>
            <person name="Tsui H.-C.T."/>
            <person name="Winkler M.E."/>
        </authorList>
    </citation>
    <scope>NUCLEOTIDE SEQUENCE</scope>
</reference>
<protein>
    <recommendedName>
        <fullName evidence="3">pyruvate kinase</fullName>
        <ecNumber evidence="3">2.7.1.40</ecNumber>
    </recommendedName>
</protein>
<dbReference type="Pfam" id="PF02887">
    <property type="entry name" value="PK_C"/>
    <property type="match status" value="1"/>
</dbReference>
<dbReference type="NCBIfam" id="TIGR01064">
    <property type="entry name" value="pyruv_kin"/>
    <property type="match status" value="1"/>
</dbReference>
<dbReference type="PRINTS" id="PR01050">
    <property type="entry name" value="PYRUVTKNASE"/>
</dbReference>
<dbReference type="GO" id="GO:0016301">
    <property type="term" value="F:kinase activity"/>
    <property type="evidence" value="ECO:0007669"/>
    <property type="project" value="UniProtKB-KW"/>
</dbReference>
<evidence type="ECO:0000256" key="5">
    <source>
        <dbReference type="ARBA" id="ARBA00022723"/>
    </source>
</evidence>
<keyword evidence="6" id="KW-0547">Nucleotide-binding</keyword>
<dbReference type="InterPro" id="IPR018209">
    <property type="entry name" value="Pyrv_Knase_AS"/>
</dbReference>
<feature type="domain" description="Pyruvate kinase barrel" evidence="12">
    <location>
        <begin position="3"/>
        <end position="322"/>
    </location>
</feature>
<dbReference type="AlphaFoldDB" id="A0A381VPM9"/>
<dbReference type="EC" id="2.7.1.40" evidence="3"/>
<keyword evidence="8" id="KW-0067">ATP-binding</keyword>
<keyword evidence="7" id="KW-0418">Kinase</keyword>
<keyword evidence="4" id="KW-0808">Transferase</keyword>
<evidence type="ECO:0000313" key="14">
    <source>
        <dbReference type="EMBL" id="SVA42259.1"/>
    </source>
</evidence>
<evidence type="ECO:0000256" key="3">
    <source>
        <dbReference type="ARBA" id="ARBA00012142"/>
    </source>
</evidence>
<keyword evidence="9" id="KW-0460">Magnesium</keyword>
<evidence type="ECO:0000256" key="2">
    <source>
        <dbReference type="ARBA" id="ARBA00008663"/>
    </source>
</evidence>
<dbReference type="SUPFAM" id="SSF50800">
    <property type="entry name" value="PK beta-barrel domain-like"/>
    <property type="match status" value="1"/>
</dbReference>
<dbReference type="InterPro" id="IPR036918">
    <property type="entry name" value="Pyrv_Knase_C_sf"/>
</dbReference>
<sequence>MENKTKIIATIGPACDNSATLQSMVDAGVNAFRLNMSHGDKTSKQKMYHLIKSLQSKNGQRPCIITDLAGPKIRITDVLDDFVLEEGQTVTITNEKEADNEHICVTNKIGFTNISEGARILINDGRIQLKIVKAISPYSLKCQTEIGGKVQLKRGVNFPGITLDLPILTKQDKSDLIMALEEGADWIALSFVRSAEDLDEVTKVMDELNIHLPVMAKIEKWEALNNIDAITESFDAVMVARGDLGVEIPAEQVPLAQKNIIKVAGSLGKPVIIATQMLESMIDNQTPTRAEVSDIANSIFDGVDALLVTGETAIGEYPLDVVQTLKRVIIETEQSNLSGRKSLPEYVTKTADAISHAVCEIAIDLDIKVIMTMTHSGSTARMISRYRPQGKILALTPFKIIARQLQIVWGVMAIKVEKYDNVDVVPNLCKSVLEEMQLIESGERFVITGGVPMGVTGTTNYLSVQIR</sequence>
<dbReference type="InterPro" id="IPR015806">
    <property type="entry name" value="Pyrv_Knase_insert_dom_sf"/>
</dbReference>
<dbReference type="InterPro" id="IPR015813">
    <property type="entry name" value="Pyrv/PenolPyrv_kinase-like_dom"/>
</dbReference>
<dbReference type="GO" id="GO:0000287">
    <property type="term" value="F:magnesium ion binding"/>
    <property type="evidence" value="ECO:0007669"/>
    <property type="project" value="InterPro"/>
</dbReference>
<dbReference type="InterPro" id="IPR015793">
    <property type="entry name" value="Pyrv_Knase_brl"/>
</dbReference>
<evidence type="ECO:0000259" key="12">
    <source>
        <dbReference type="Pfam" id="PF00224"/>
    </source>
</evidence>
<keyword evidence="5" id="KW-0479">Metal-binding</keyword>
<dbReference type="NCBIfam" id="NF004491">
    <property type="entry name" value="PRK05826.1"/>
    <property type="match status" value="1"/>
</dbReference>
<dbReference type="InterPro" id="IPR011037">
    <property type="entry name" value="Pyrv_Knase-like_insert_dom_sf"/>
</dbReference>
<evidence type="ECO:0000256" key="6">
    <source>
        <dbReference type="ARBA" id="ARBA00022741"/>
    </source>
</evidence>